<comment type="caution">
    <text evidence="1">The sequence shown here is derived from an EMBL/GenBank/DDBJ whole genome shotgun (WGS) entry which is preliminary data.</text>
</comment>
<dbReference type="EMBL" id="PKPP01004654">
    <property type="protein sequence ID" value="PWA63352.1"/>
    <property type="molecule type" value="Genomic_DNA"/>
</dbReference>
<sequence length="395" mass="46057">MKKPLTEAQKKRLTYLKKFKTMKSRTVPKTLCTAIRDSRVDMESFLSSIGFSSLYNISMDSMPSRLARFVVTSFNSKSYEFKLDKGTFVVTSKKVHEILGIPLGVLVGAKKVDFMFKVNLLMLFANTMCLADTMKGFLNLTVLKRIREDTIISEIDWCGFLHDCLQYSQLPNTYTGYYIGPIAFLILLYLDSTKFNSFPVVRVQPAIKNWNTYAMKRRQDLEIKEQVIGELELHGDCRAIHLRLNANDVSAPPFNWNSWVPRKVCLFYGLSDESRDHCFFLCPKLKVVWLKFWRWWKVPARLSLSDILKGNFNFTKDKWTTKLFHAVCLSLIWYVWKWRNKILHASSDEEVSSAQQEDIFPAIQRLSLLWTSNRASKCRFSWCHWIRAPGEEAIL</sequence>
<keyword evidence="2" id="KW-1185">Reference proteome</keyword>
<dbReference type="PANTHER" id="PTHR34835:SF90">
    <property type="entry name" value="AMINOTRANSFERASE-LIKE PLANT MOBILE DOMAIN-CONTAINING PROTEIN"/>
    <property type="match status" value="1"/>
</dbReference>
<reference evidence="1 2" key="1">
    <citation type="journal article" date="2018" name="Mol. Plant">
        <title>The genome of Artemisia annua provides insight into the evolution of Asteraceae family and artemisinin biosynthesis.</title>
        <authorList>
            <person name="Shen Q."/>
            <person name="Zhang L."/>
            <person name="Liao Z."/>
            <person name="Wang S."/>
            <person name="Yan T."/>
            <person name="Shi P."/>
            <person name="Liu M."/>
            <person name="Fu X."/>
            <person name="Pan Q."/>
            <person name="Wang Y."/>
            <person name="Lv Z."/>
            <person name="Lu X."/>
            <person name="Zhang F."/>
            <person name="Jiang W."/>
            <person name="Ma Y."/>
            <person name="Chen M."/>
            <person name="Hao X."/>
            <person name="Li L."/>
            <person name="Tang Y."/>
            <person name="Lv G."/>
            <person name="Zhou Y."/>
            <person name="Sun X."/>
            <person name="Brodelius P.E."/>
            <person name="Rose J.K.C."/>
            <person name="Tang K."/>
        </authorList>
    </citation>
    <scope>NUCLEOTIDE SEQUENCE [LARGE SCALE GENOMIC DNA]</scope>
    <source>
        <strain evidence="2">cv. Huhao1</strain>
        <tissue evidence="1">Leaf</tissue>
    </source>
</reference>
<proteinExistence type="predicted"/>
<evidence type="ECO:0000313" key="2">
    <source>
        <dbReference type="Proteomes" id="UP000245207"/>
    </source>
</evidence>
<gene>
    <name evidence="1" type="ORF">CTI12_AA353220</name>
</gene>
<evidence type="ECO:0008006" key="3">
    <source>
        <dbReference type="Google" id="ProtNLM"/>
    </source>
</evidence>
<dbReference type="Proteomes" id="UP000245207">
    <property type="component" value="Unassembled WGS sequence"/>
</dbReference>
<evidence type="ECO:0000313" key="1">
    <source>
        <dbReference type="EMBL" id="PWA63352.1"/>
    </source>
</evidence>
<accession>A0A2U1MQ44</accession>
<name>A0A2U1MQ44_ARTAN</name>
<organism evidence="1 2">
    <name type="scientific">Artemisia annua</name>
    <name type="common">Sweet wormwood</name>
    <dbReference type="NCBI Taxonomy" id="35608"/>
    <lineage>
        <taxon>Eukaryota</taxon>
        <taxon>Viridiplantae</taxon>
        <taxon>Streptophyta</taxon>
        <taxon>Embryophyta</taxon>
        <taxon>Tracheophyta</taxon>
        <taxon>Spermatophyta</taxon>
        <taxon>Magnoliopsida</taxon>
        <taxon>eudicotyledons</taxon>
        <taxon>Gunneridae</taxon>
        <taxon>Pentapetalae</taxon>
        <taxon>asterids</taxon>
        <taxon>campanulids</taxon>
        <taxon>Asterales</taxon>
        <taxon>Asteraceae</taxon>
        <taxon>Asteroideae</taxon>
        <taxon>Anthemideae</taxon>
        <taxon>Artemisiinae</taxon>
        <taxon>Artemisia</taxon>
    </lineage>
</organism>
<dbReference type="AlphaFoldDB" id="A0A2U1MQ44"/>
<dbReference type="PANTHER" id="PTHR34835">
    <property type="entry name" value="OS07G0283600 PROTEIN-RELATED"/>
    <property type="match status" value="1"/>
</dbReference>
<protein>
    <recommendedName>
        <fullName evidence="3">Reverse transcriptase zinc-binding domain-containing protein</fullName>
    </recommendedName>
</protein>